<evidence type="ECO:0000313" key="2">
    <source>
        <dbReference type="EMBL" id="HFH30023.1"/>
    </source>
</evidence>
<dbReference type="SUPFAM" id="SSF51182">
    <property type="entry name" value="RmlC-like cupins"/>
    <property type="match status" value="1"/>
</dbReference>
<feature type="region of interest" description="Disordered" evidence="1">
    <location>
        <begin position="92"/>
        <end position="116"/>
    </location>
</feature>
<evidence type="ECO:0000256" key="1">
    <source>
        <dbReference type="SAM" id="MobiDB-lite"/>
    </source>
</evidence>
<gene>
    <name evidence="2" type="ORF">ENS59_11030</name>
</gene>
<reference evidence="2" key="1">
    <citation type="journal article" date="2020" name="mSystems">
        <title>Genome- and Community-Level Interaction Insights into Carbon Utilization and Element Cycling Functions of Hydrothermarchaeota in Hydrothermal Sediment.</title>
        <authorList>
            <person name="Zhou Z."/>
            <person name="Liu Y."/>
            <person name="Xu W."/>
            <person name="Pan J."/>
            <person name="Luo Z.H."/>
            <person name="Li M."/>
        </authorList>
    </citation>
    <scope>NUCLEOTIDE SEQUENCE [LARGE SCALE GENOMIC DNA]</scope>
    <source>
        <strain evidence="2">SpSt-503</strain>
    </source>
</reference>
<dbReference type="EMBL" id="DSVL01000339">
    <property type="protein sequence ID" value="HFH30023.1"/>
    <property type="molecule type" value="Genomic_DNA"/>
</dbReference>
<evidence type="ECO:0008006" key="3">
    <source>
        <dbReference type="Google" id="ProtNLM"/>
    </source>
</evidence>
<comment type="caution">
    <text evidence="2">The sequence shown here is derived from an EMBL/GenBank/DDBJ whole genome shotgun (WGS) entry which is preliminary data.</text>
</comment>
<name>A0A7C3IEY3_9SPIR</name>
<proteinExistence type="predicted"/>
<dbReference type="Gene3D" id="2.60.120.10">
    <property type="entry name" value="Jelly Rolls"/>
    <property type="match status" value="1"/>
</dbReference>
<organism evidence="2">
    <name type="scientific">Gracilinema caldarium</name>
    <dbReference type="NCBI Taxonomy" id="215591"/>
    <lineage>
        <taxon>Bacteria</taxon>
        <taxon>Pseudomonadati</taxon>
        <taxon>Spirochaetota</taxon>
        <taxon>Spirochaetia</taxon>
        <taxon>Spirochaetales</taxon>
        <taxon>Breznakiellaceae</taxon>
        <taxon>Gracilinema</taxon>
    </lineage>
</organism>
<sequence>MKIARIWADEAGESHYEDIEVEYTTSNPLGKMSDPIPVTSMIMRENEPGYDYDWHTAPRRQFIVMLAGLVEIQVSDGETRTFGPGEIVLVEDTTGKGHKSRSPDGKPRKSIFLPLP</sequence>
<dbReference type="AlphaFoldDB" id="A0A7C3IEY3"/>
<dbReference type="InterPro" id="IPR014710">
    <property type="entry name" value="RmlC-like_jellyroll"/>
</dbReference>
<accession>A0A7C3IEY3</accession>
<dbReference type="InterPro" id="IPR011051">
    <property type="entry name" value="RmlC_Cupin_sf"/>
</dbReference>
<protein>
    <recommendedName>
        <fullName evidence="3">Cupin 2 conserved barrel domain-containing protein</fullName>
    </recommendedName>
</protein>